<keyword evidence="3" id="KW-1185">Reference proteome</keyword>
<dbReference type="STRING" id="29542.A6070_02710"/>
<dbReference type="PANTHER" id="PTHR43267">
    <property type="entry name" value="TRNA THREONYLCARBAMOYLADENOSINE DEHYDRATASE"/>
    <property type="match status" value="1"/>
</dbReference>
<dbReference type="InterPro" id="IPR035985">
    <property type="entry name" value="Ubiquitin-activating_enz"/>
</dbReference>
<dbReference type="GO" id="GO:0008641">
    <property type="term" value="F:ubiquitin-like modifier activating enzyme activity"/>
    <property type="evidence" value="ECO:0007669"/>
    <property type="project" value="InterPro"/>
</dbReference>
<proteinExistence type="predicted"/>
<accession>A0A1L3GGM4</accession>
<dbReference type="AlphaFoldDB" id="A0A1L3GGM4"/>
<dbReference type="InterPro" id="IPR045886">
    <property type="entry name" value="ThiF/MoeB/HesA"/>
</dbReference>
<gene>
    <name evidence="2" type="ORF">A7E75_08735</name>
</gene>
<evidence type="ECO:0000313" key="2">
    <source>
        <dbReference type="EMBL" id="APG25093.1"/>
    </source>
</evidence>
<evidence type="ECO:0000313" key="3">
    <source>
        <dbReference type="Proteomes" id="UP000182264"/>
    </source>
</evidence>
<dbReference type="OrthoDB" id="9804286at2"/>
<dbReference type="Proteomes" id="UP000182264">
    <property type="component" value="Chromosome"/>
</dbReference>
<sequence>MHRDLQEKEFFSRHALGVVPVLKKATVGVAGAGGLGSNIAVALARSGVGKLVVADYDRVEPHNLNRQYYFRDQIGMYKVDALKSNLERVNPFSEYEMHNRLLDKENIPRIFGNVDILLEALDSVDAKLMLLQSWIAAFPQQPLVMGSGMGGYGGNNGMVSKRLFDKVYVCGDEKTDVAVFPPMAPKVMIVAAMQANMALEWLLDGEVIV</sequence>
<protein>
    <submittedName>
        <fullName evidence="2">Thiamine biosynthesis protein ThiF</fullName>
    </submittedName>
</protein>
<dbReference type="RefSeq" id="WP_072286942.1">
    <property type="nucleotide sequence ID" value="NZ_CP015455.1"/>
</dbReference>
<reference evidence="2 3" key="1">
    <citation type="journal article" date="2017" name="Genome Announc.">
        <title>Complete Genome Sequences of Two Acetylene-Fermenting Pelobacter acetylenicus Strains.</title>
        <authorList>
            <person name="Sutton J.M."/>
            <person name="Baesman S.M."/>
            <person name="Fierst J.L."/>
            <person name="Poret-Peterson A.T."/>
            <person name="Oremland R.S."/>
            <person name="Dunlap D.S."/>
            <person name="Akob D.M."/>
        </authorList>
    </citation>
    <scope>NUCLEOTIDE SEQUENCE [LARGE SCALE GENOMIC DNA]</scope>
    <source>
        <strain evidence="2 3">DSM 3247</strain>
    </source>
</reference>
<dbReference type="KEGG" id="pace:A6070_02710"/>
<evidence type="ECO:0000259" key="1">
    <source>
        <dbReference type="Pfam" id="PF00899"/>
    </source>
</evidence>
<dbReference type="InterPro" id="IPR012729">
    <property type="entry name" value="ThiF_fam2"/>
</dbReference>
<dbReference type="SUPFAM" id="SSF69572">
    <property type="entry name" value="Activating enzymes of the ubiquitin-like proteins"/>
    <property type="match status" value="1"/>
</dbReference>
<dbReference type="NCBIfam" id="NF006395">
    <property type="entry name" value="PRK08644.1"/>
    <property type="match status" value="1"/>
</dbReference>
<dbReference type="Pfam" id="PF00899">
    <property type="entry name" value="ThiF"/>
    <property type="match status" value="1"/>
</dbReference>
<dbReference type="GO" id="GO:0061504">
    <property type="term" value="P:cyclic threonylcarbamoyladenosine biosynthetic process"/>
    <property type="evidence" value="ECO:0007669"/>
    <property type="project" value="TreeGrafter"/>
</dbReference>
<dbReference type="Gene3D" id="3.40.50.720">
    <property type="entry name" value="NAD(P)-binding Rossmann-like Domain"/>
    <property type="match status" value="1"/>
</dbReference>
<organism evidence="2 3">
    <name type="scientific">Syntrophotalea acetylenica</name>
    <name type="common">Pelobacter acetylenicus</name>
    <dbReference type="NCBI Taxonomy" id="29542"/>
    <lineage>
        <taxon>Bacteria</taxon>
        <taxon>Pseudomonadati</taxon>
        <taxon>Thermodesulfobacteriota</taxon>
        <taxon>Desulfuromonadia</taxon>
        <taxon>Desulfuromonadales</taxon>
        <taxon>Syntrophotaleaceae</taxon>
        <taxon>Syntrophotalea</taxon>
    </lineage>
</organism>
<name>A0A1L3GGM4_SYNAC</name>
<dbReference type="InterPro" id="IPR000594">
    <property type="entry name" value="ThiF_NAD_FAD-bd"/>
</dbReference>
<dbReference type="EMBL" id="CP015518">
    <property type="protein sequence ID" value="APG25093.1"/>
    <property type="molecule type" value="Genomic_DNA"/>
</dbReference>
<dbReference type="GO" id="GO:0061503">
    <property type="term" value="F:tRNA threonylcarbamoyladenosine dehydratase"/>
    <property type="evidence" value="ECO:0007669"/>
    <property type="project" value="TreeGrafter"/>
</dbReference>
<feature type="domain" description="THIF-type NAD/FAD binding fold" evidence="1">
    <location>
        <begin position="22"/>
        <end position="203"/>
    </location>
</feature>
<dbReference type="NCBIfam" id="TIGR02354">
    <property type="entry name" value="thiF_fam2"/>
    <property type="match status" value="1"/>
</dbReference>
<dbReference type="PANTHER" id="PTHR43267:SF3">
    <property type="entry name" value="THIF PROTEIN"/>
    <property type="match status" value="1"/>
</dbReference>